<dbReference type="OrthoDB" id="2408259at2759"/>
<accession>A0A9N8WIG4</accession>
<dbReference type="AlphaFoldDB" id="A0A9N8WIG4"/>
<name>A0A9N8WIG4_9GLOM</name>
<protein>
    <submittedName>
        <fullName evidence="1">10172_t:CDS:1</fullName>
    </submittedName>
</protein>
<proteinExistence type="predicted"/>
<dbReference type="Proteomes" id="UP000789508">
    <property type="component" value="Unassembled WGS sequence"/>
</dbReference>
<evidence type="ECO:0000313" key="2">
    <source>
        <dbReference type="Proteomes" id="UP000789508"/>
    </source>
</evidence>
<sequence length="132" mass="14947">MKLELTNHINRTRACQEVIATSGEERQLIDKVLFQPGGIDTRSATADRLSKTNVLSDFRQGYQLRIRKLDFTSPLVRGVQINEPGDFQENPLCGKWSSKTTASKQCTYLQTLMPVFASEGWVNFYVDDNMIG</sequence>
<evidence type="ECO:0000313" key="1">
    <source>
        <dbReference type="EMBL" id="CAG8488265.1"/>
    </source>
</evidence>
<comment type="caution">
    <text evidence="1">The sequence shown here is derived from an EMBL/GenBank/DDBJ whole genome shotgun (WGS) entry which is preliminary data.</text>
</comment>
<reference evidence="1" key="1">
    <citation type="submission" date="2021-06" db="EMBL/GenBank/DDBJ databases">
        <authorList>
            <person name="Kallberg Y."/>
            <person name="Tangrot J."/>
            <person name="Rosling A."/>
        </authorList>
    </citation>
    <scope>NUCLEOTIDE SEQUENCE</scope>
    <source>
        <strain evidence="1">FL130A</strain>
    </source>
</reference>
<keyword evidence="2" id="KW-1185">Reference proteome</keyword>
<dbReference type="EMBL" id="CAJVPS010000469">
    <property type="protein sequence ID" value="CAG8488265.1"/>
    <property type="molecule type" value="Genomic_DNA"/>
</dbReference>
<gene>
    <name evidence="1" type="ORF">ALEPTO_LOCUS2845</name>
</gene>
<organism evidence="1 2">
    <name type="scientific">Ambispora leptoticha</name>
    <dbReference type="NCBI Taxonomy" id="144679"/>
    <lineage>
        <taxon>Eukaryota</taxon>
        <taxon>Fungi</taxon>
        <taxon>Fungi incertae sedis</taxon>
        <taxon>Mucoromycota</taxon>
        <taxon>Glomeromycotina</taxon>
        <taxon>Glomeromycetes</taxon>
        <taxon>Archaeosporales</taxon>
        <taxon>Ambisporaceae</taxon>
        <taxon>Ambispora</taxon>
    </lineage>
</organism>